<evidence type="ECO:0000313" key="3">
    <source>
        <dbReference type="Proteomes" id="UP000434101"/>
    </source>
</evidence>
<evidence type="ECO:0000313" key="2">
    <source>
        <dbReference type="EMBL" id="MXV62072.1"/>
    </source>
</evidence>
<evidence type="ECO:0000256" key="1">
    <source>
        <dbReference type="SAM" id="MobiDB-lite"/>
    </source>
</evidence>
<keyword evidence="3" id="KW-1185">Reference proteome</keyword>
<proteinExistence type="predicted"/>
<comment type="caution">
    <text evidence="2">The sequence shown here is derived from an EMBL/GenBank/DDBJ whole genome shotgun (WGS) entry which is preliminary data.</text>
</comment>
<name>A0A6B0VMT2_9EURY</name>
<gene>
    <name evidence="2" type="ORF">GS429_08360</name>
</gene>
<feature type="compositionally biased region" description="Basic and acidic residues" evidence="1">
    <location>
        <begin position="1"/>
        <end position="18"/>
    </location>
</feature>
<organism evidence="2 3">
    <name type="scientific">Natronorubrum halalkaliphilum</name>
    <dbReference type="NCBI Taxonomy" id="2691917"/>
    <lineage>
        <taxon>Archaea</taxon>
        <taxon>Methanobacteriati</taxon>
        <taxon>Methanobacteriota</taxon>
        <taxon>Stenosarchaea group</taxon>
        <taxon>Halobacteria</taxon>
        <taxon>Halobacteriales</taxon>
        <taxon>Natrialbaceae</taxon>
        <taxon>Natronorubrum</taxon>
    </lineage>
</organism>
<reference evidence="2 3" key="1">
    <citation type="submission" date="2020-01" db="EMBL/GenBank/DDBJ databases">
        <title>Natronorubrum sp. JWXQ-INN 674 isolated from Inner Mongolia Autonomous Region of China.</title>
        <authorList>
            <person name="Xue Q."/>
        </authorList>
    </citation>
    <scope>NUCLEOTIDE SEQUENCE [LARGE SCALE GENOMIC DNA]</scope>
    <source>
        <strain evidence="2 3">JWXQ-INN-674</strain>
    </source>
</reference>
<accession>A0A6B0VMT2</accession>
<dbReference type="AlphaFoldDB" id="A0A6B0VMT2"/>
<dbReference type="EMBL" id="WUYX01000027">
    <property type="protein sequence ID" value="MXV62072.1"/>
    <property type="molecule type" value="Genomic_DNA"/>
</dbReference>
<protein>
    <submittedName>
        <fullName evidence="2">Uncharacterized protein</fullName>
    </submittedName>
</protein>
<dbReference type="Proteomes" id="UP000434101">
    <property type="component" value="Unassembled WGS sequence"/>
</dbReference>
<dbReference type="RefSeq" id="WP_160064495.1">
    <property type="nucleotide sequence ID" value="NZ_WUYX01000027.1"/>
</dbReference>
<feature type="region of interest" description="Disordered" evidence="1">
    <location>
        <begin position="1"/>
        <end position="20"/>
    </location>
</feature>
<sequence>MSAERLHDYDPSLHKERPMGGTTDFERFMLPVDVLGRMRPRSELYRDHSDKLVVIYEPLEEIADGRWLINVNSRVYVVDEHVLVEGLEYEVDR</sequence>